<dbReference type="InterPro" id="IPR019843">
    <property type="entry name" value="DNA_pol-X_BS"/>
</dbReference>
<dbReference type="GO" id="GO:0006260">
    <property type="term" value="P:DNA replication"/>
    <property type="evidence" value="ECO:0007669"/>
    <property type="project" value="UniProtKB-KW"/>
</dbReference>
<keyword evidence="7" id="KW-0235">DNA replication</keyword>
<keyword evidence="13" id="KW-0456">Lyase</keyword>
<evidence type="ECO:0000256" key="3">
    <source>
        <dbReference type="ARBA" id="ARBA00008323"/>
    </source>
</evidence>
<reference evidence="21" key="1">
    <citation type="submission" date="2025-08" db="UniProtKB">
        <authorList>
            <consortium name="RefSeq"/>
        </authorList>
    </citation>
    <scope>IDENTIFICATION</scope>
</reference>
<dbReference type="GO" id="GO:0005634">
    <property type="term" value="C:nucleus"/>
    <property type="evidence" value="ECO:0007669"/>
    <property type="project" value="UniProtKB-SubCell"/>
</dbReference>
<evidence type="ECO:0000256" key="16">
    <source>
        <dbReference type="PIRSR" id="PIRSR622312-50"/>
    </source>
</evidence>
<dbReference type="Gene3D" id="1.10.150.110">
    <property type="entry name" value="DNA polymerase beta, N-terminal domain-like"/>
    <property type="match status" value="1"/>
</dbReference>
<dbReference type="Gene3D" id="1.10.150.20">
    <property type="entry name" value="5' to 3' exonuclease, C-terminal subdomain"/>
    <property type="match status" value="1"/>
</dbReference>
<dbReference type="OMA" id="QITTWEE"/>
<dbReference type="InterPro" id="IPR002008">
    <property type="entry name" value="DNA_pol_X_beta-like"/>
</dbReference>
<comment type="cofactor">
    <cofactor evidence="1">
        <name>Mn(2+)</name>
        <dbReference type="ChEBI" id="CHEBI:29035"/>
    </cofactor>
</comment>
<dbReference type="Pfam" id="PF14716">
    <property type="entry name" value="HHH_8"/>
    <property type="match status" value="1"/>
</dbReference>
<evidence type="ECO:0000256" key="10">
    <source>
        <dbReference type="ARBA" id="ARBA00022932"/>
    </source>
</evidence>
<evidence type="ECO:0000256" key="8">
    <source>
        <dbReference type="ARBA" id="ARBA00022723"/>
    </source>
</evidence>
<evidence type="ECO:0000313" key="20">
    <source>
        <dbReference type="Proteomes" id="UP001165740"/>
    </source>
</evidence>
<dbReference type="GO" id="GO:0003887">
    <property type="term" value="F:DNA-directed DNA polymerase activity"/>
    <property type="evidence" value="ECO:0007669"/>
    <property type="project" value="UniProtKB-UniRule"/>
</dbReference>
<protein>
    <recommendedName>
        <fullName evidence="17">DNA polymerase</fullName>
        <ecNumber evidence="17">2.7.7.7</ecNumber>
    </recommendedName>
</protein>
<dbReference type="GO" id="GO:0016829">
    <property type="term" value="F:lyase activity"/>
    <property type="evidence" value="ECO:0007669"/>
    <property type="project" value="UniProtKB-KW"/>
</dbReference>
<name>A0A9W2ZGQ6_BIOGL</name>
<dbReference type="EC" id="2.7.7.7" evidence="17"/>
<dbReference type="InterPro" id="IPR027421">
    <property type="entry name" value="DNA_pol_lamdba_lyase_dom_sf"/>
</dbReference>
<dbReference type="Gene3D" id="3.40.50.10190">
    <property type="entry name" value="BRCT domain"/>
    <property type="match status" value="1"/>
</dbReference>
<keyword evidence="14 17" id="KW-0539">Nucleus</keyword>
<gene>
    <name evidence="21" type="primary">LOC106077133</name>
</gene>
<evidence type="ECO:0000256" key="6">
    <source>
        <dbReference type="ARBA" id="ARBA00022695"/>
    </source>
</evidence>
<dbReference type="InterPro" id="IPR002054">
    <property type="entry name" value="DNA-dir_DNA_pol_X"/>
</dbReference>
<evidence type="ECO:0000256" key="1">
    <source>
        <dbReference type="ARBA" id="ARBA00001936"/>
    </source>
</evidence>
<dbReference type="Pfam" id="PF16589">
    <property type="entry name" value="BRCT_2"/>
    <property type="match status" value="1"/>
</dbReference>
<keyword evidence="6 17" id="KW-0548">Nucleotidyltransferase</keyword>
<dbReference type="InterPro" id="IPR043519">
    <property type="entry name" value="NT_sf"/>
</dbReference>
<keyword evidence="11" id="KW-0238">DNA-binding</keyword>
<dbReference type="GeneID" id="106077133"/>
<comment type="function">
    <text evidence="17">DNA polymerase that functions in several pathways of DNA repair. Involved in base excision repair (BER) responsible for repair of lesions that give rise to abasic (AP) sites in DNA. Also contributes to DNA double-strand break repair by non-homologous end joining and homologous recombination. Has both template-dependent and template-independent (terminal transferase) DNA polymerase activities. Has also a 5'-deoxyribose-5-phosphate lyase (dRP lyase) activity.</text>
</comment>
<dbReference type="FunFam" id="3.30.460.10:FF:000020">
    <property type="entry name" value="DNA polymerase lambda"/>
    <property type="match status" value="1"/>
</dbReference>
<dbReference type="Gene3D" id="3.30.210.10">
    <property type="entry name" value="DNA polymerase, thumb domain"/>
    <property type="match status" value="1"/>
</dbReference>
<evidence type="ECO:0000256" key="18">
    <source>
        <dbReference type="SAM" id="MobiDB-lite"/>
    </source>
</evidence>
<dbReference type="RefSeq" id="XP_055874225.1">
    <property type="nucleotide sequence ID" value="XM_056018250.1"/>
</dbReference>
<dbReference type="PRINTS" id="PR00869">
    <property type="entry name" value="DNAPOLX"/>
</dbReference>
<dbReference type="Proteomes" id="UP001165740">
    <property type="component" value="Chromosome 1"/>
</dbReference>
<keyword evidence="12 17" id="KW-0234">DNA repair</keyword>
<comment type="similarity">
    <text evidence="3 17">Belongs to the DNA polymerase type-X family.</text>
</comment>
<dbReference type="SMART" id="SM00483">
    <property type="entry name" value="POLXc"/>
    <property type="match status" value="1"/>
</dbReference>
<evidence type="ECO:0000256" key="15">
    <source>
        <dbReference type="ARBA" id="ARBA00049244"/>
    </source>
</evidence>
<dbReference type="Gene3D" id="3.30.460.10">
    <property type="entry name" value="Beta Polymerase, domain 2"/>
    <property type="match status" value="1"/>
</dbReference>
<evidence type="ECO:0000256" key="7">
    <source>
        <dbReference type="ARBA" id="ARBA00022705"/>
    </source>
</evidence>
<keyword evidence="20" id="KW-1185">Reference proteome</keyword>
<evidence type="ECO:0000256" key="17">
    <source>
        <dbReference type="RuleBase" id="RU366014"/>
    </source>
</evidence>
<evidence type="ECO:0000256" key="14">
    <source>
        <dbReference type="ARBA" id="ARBA00023242"/>
    </source>
</evidence>
<proteinExistence type="inferred from homology"/>
<dbReference type="FunFam" id="1.10.150.20:FF:000010">
    <property type="entry name" value="DNA polymerase lambda"/>
    <property type="match status" value="1"/>
</dbReference>
<dbReference type="Pfam" id="PF14791">
    <property type="entry name" value="DNA_pol_B_thumb"/>
    <property type="match status" value="1"/>
</dbReference>
<sequence length="591" mass="67162">MDEEFIDTISFFLGLIFTEIHKFKHKKMSATELNLFDKHFSMASRKRILETKGNPIKRTKTEPSSDSVESSKECFAFNKVDSSEKKIFSNKYIYILPAGIEKMRINIFKNQITKCGGTIYEQFDSTVLNTLSFIIVDDKMDTNRMCKLLHLESYPTVPVVKSSWLSSCLREKKILPFEPYLLRIVESHNDSTDNHLKSSTKATSPGPSQLQTFLNKNKISDSNSNYSSSDEEKEAGIKPVIEALTNSKVKPEKWICAQSSKNPKPNFNTNITDMLEEMAKTYESTNDKWRAFGYQKAIKAIRNYPKPITSWEEAKSLPGVGGRLADKIWEIAQSGELRKLKEFESCEMTQVLKLFTNVWGAGPQTALAWYQQGLRTIDDLKQKAHLTSQQKVGVRLYDELLDRMPREEAGEIEKVVREAAESIQEGIIAQACGSYRRGKATCGDVDVLVTHPDGKSHKGIFFKLITKLKESGFLTDDLVSVEQTGNQKKYLGVCKLEGPNRKHRRLDIIVVPYSEYGCALVYFTGSAHFNRSLRHLCKTQNMSLNEHALKIGVVRKGADKIYEGTIVQTPTEESVFEALKIPYRPPEERDH</sequence>
<dbReference type="PANTHER" id="PTHR11276">
    <property type="entry name" value="DNA POLYMERASE TYPE-X FAMILY MEMBER"/>
    <property type="match status" value="1"/>
</dbReference>
<evidence type="ECO:0000256" key="13">
    <source>
        <dbReference type="ARBA" id="ARBA00023239"/>
    </source>
</evidence>
<dbReference type="InterPro" id="IPR036420">
    <property type="entry name" value="BRCT_dom_sf"/>
</dbReference>
<dbReference type="OrthoDB" id="205514at2759"/>
<dbReference type="PANTHER" id="PTHR11276:SF28">
    <property type="entry name" value="DNA POLYMERASE LAMBDA"/>
    <property type="match status" value="1"/>
</dbReference>
<keyword evidence="5 17" id="KW-0808">Transferase</keyword>
<evidence type="ECO:0000256" key="11">
    <source>
        <dbReference type="ARBA" id="ARBA00023125"/>
    </source>
</evidence>
<keyword evidence="9 17" id="KW-0227">DNA damage</keyword>
<feature type="domain" description="BRCT" evidence="19">
    <location>
        <begin position="83"/>
        <end position="182"/>
    </location>
</feature>
<dbReference type="InterPro" id="IPR001357">
    <property type="entry name" value="BRCT_dom"/>
</dbReference>
<evidence type="ECO:0000256" key="4">
    <source>
        <dbReference type="ARBA" id="ARBA00022634"/>
    </source>
</evidence>
<dbReference type="InterPro" id="IPR018944">
    <property type="entry name" value="DNA_pol_lambd_fingers_domain"/>
</dbReference>
<dbReference type="SUPFAM" id="SSF81585">
    <property type="entry name" value="PsbU/PolX domain-like"/>
    <property type="match status" value="1"/>
</dbReference>
<keyword evidence="10 17" id="KW-0239">DNA-directed DNA polymerase</keyword>
<dbReference type="InterPro" id="IPR010996">
    <property type="entry name" value="HHH_MUS81"/>
</dbReference>
<organism evidence="20 21">
    <name type="scientific">Biomphalaria glabrata</name>
    <name type="common">Bloodfluke planorb</name>
    <name type="synonym">Freshwater snail</name>
    <dbReference type="NCBI Taxonomy" id="6526"/>
    <lineage>
        <taxon>Eukaryota</taxon>
        <taxon>Metazoa</taxon>
        <taxon>Spiralia</taxon>
        <taxon>Lophotrochozoa</taxon>
        <taxon>Mollusca</taxon>
        <taxon>Gastropoda</taxon>
        <taxon>Heterobranchia</taxon>
        <taxon>Euthyneura</taxon>
        <taxon>Panpulmonata</taxon>
        <taxon>Hygrophila</taxon>
        <taxon>Lymnaeoidea</taxon>
        <taxon>Planorbidae</taxon>
        <taxon>Biomphalaria</taxon>
    </lineage>
</organism>
<comment type="catalytic activity">
    <reaction evidence="15 17">
        <text>DNA(n) + a 2'-deoxyribonucleoside 5'-triphosphate = DNA(n+1) + diphosphate</text>
        <dbReference type="Rhea" id="RHEA:22508"/>
        <dbReference type="Rhea" id="RHEA-COMP:17339"/>
        <dbReference type="Rhea" id="RHEA-COMP:17340"/>
        <dbReference type="ChEBI" id="CHEBI:33019"/>
        <dbReference type="ChEBI" id="CHEBI:61560"/>
        <dbReference type="ChEBI" id="CHEBI:173112"/>
        <dbReference type="EC" id="2.7.7.7"/>
    </reaction>
</comment>
<dbReference type="GO" id="GO:0003677">
    <property type="term" value="F:DNA binding"/>
    <property type="evidence" value="ECO:0007669"/>
    <property type="project" value="UniProtKB-UniRule"/>
</dbReference>
<dbReference type="Pfam" id="PF14792">
    <property type="entry name" value="DNA_pol_B_palm"/>
    <property type="match status" value="1"/>
</dbReference>
<dbReference type="GO" id="GO:0046872">
    <property type="term" value="F:metal ion binding"/>
    <property type="evidence" value="ECO:0007669"/>
    <property type="project" value="UniProtKB-UniRule"/>
</dbReference>
<evidence type="ECO:0000256" key="9">
    <source>
        <dbReference type="ARBA" id="ARBA00022763"/>
    </source>
</evidence>
<evidence type="ECO:0000256" key="2">
    <source>
        <dbReference type="ARBA" id="ARBA00004123"/>
    </source>
</evidence>
<dbReference type="GO" id="GO:0006303">
    <property type="term" value="P:double-strand break repair via nonhomologous end joining"/>
    <property type="evidence" value="ECO:0007669"/>
    <property type="project" value="TreeGrafter"/>
</dbReference>
<evidence type="ECO:0000259" key="19">
    <source>
        <dbReference type="PROSITE" id="PS50172"/>
    </source>
</evidence>
<evidence type="ECO:0000256" key="5">
    <source>
        <dbReference type="ARBA" id="ARBA00022679"/>
    </source>
</evidence>
<dbReference type="PROSITE" id="PS00522">
    <property type="entry name" value="DNA_POLYMERASE_X"/>
    <property type="match status" value="1"/>
</dbReference>
<dbReference type="Pfam" id="PF10391">
    <property type="entry name" value="DNA_pol_lambd_f"/>
    <property type="match status" value="1"/>
</dbReference>
<dbReference type="FunFam" id="1.10.150.110:FF:000004">
    <property type="entry name" value="DNA polymerase lambda"/>
    <property type="match status" value="1"/>
</dbReference>
<dbReference type="PRINTS" id="PR00870">
    <property type="entry name" value="DNAPOLXBETA"/>
</dbReference>
<dbReference type="SUPFAM" id="SSF47802">
    <property type="entry name" value="DNA polymerase beta, N-terminal domain-like"/>
    <property type="match status" value="1"/>
</dbReference>
<comment type="subcellular location">
    <subcellularLocation>
        <location evidence="2 17">Nucleus</location>
    </subcellularLocation>
</comment>
<feature type="compositionally biased region" description="Polar residues" evidence="18">
    <location>
        <begin position="197"/>
        <end position="212"/>
    </location>
</feature>
<dbReference type="AlphaFoldDB" id="A0A9W2ZGQ6"/>
<dbReference type="SUPFAM" id="SSF81301">
    <property type="entry name" value="Nucleotidyltransferase"/>
    <property type="match status" value="1"/>
</dbReference>
<evidence type="ECO:0000313" key="21">
    <source>
        <dbReference type="RefSeq" id="XP_055874225.1"/>
    </source>
</evidence>
<feature type="region of interest" description="Disordered" evidence="18">
    <location>
        <begin position="192"/>
        <end position="212"/>
    </location>
</feature>
<evidence type="ECO:0000256" key="12">
    <source>
        <dbReference type="ARBA" id="ARBA00023204"/>
    </source>
</evidence>
<dbReference type="InterPro" id="IPR037160">
    <property type="entry name" value="DNA_Pol_thumb_sf"/>
</dbReference>
<dbReference type="InterPro" id="IPR022312">
    <property type="entry name" value="DNA_pol_X"/>
</dbReference>
<dbReference type="CDD" id="cd00141">
    <property type="entry name" value="NT_POLXc"/>
    <property type="match status" value="1"/>
</dbReference>
<dbReference type="SUPFAM" id="SSF52113">
    <property type="entry name" value="BRCT domain"/>
    <property type="match status" value="1"/>
</dbReference>
<feature type="active site" description="Nucleophile; Schiff-base intermediate with DNA; for 5'-dRP lyase activity" evidence="16">
    <location>
        <position position="327"/>
    </location>
</feature>
<keyword evidence="4" id="KW-0237">DNA synthesis</keyword>
<keyword evidence="8" id="KW-0479">Metal-binding</keyword>
<dbReference type="PROSITE" id="PS50172">
    <property type="entry name" value="BRCT"/>
    <property type="match status" value="1"/>
</dbReference>
<accession>A0A9W2ZGQ6</accession>
<dbReference type="SMART" id="SM00292">
    <property type="entry name" value="BRCT"/>
    <property type="match status" value="1"/>
</dbReference>
<dbReference type="InterPro" id="IPR029398">
    <property type="entry name" value="PolB_thumb"/>
</dbReference>
<dbReference type="InterPro" id="IPR028207">
    <property type="entry name" value="DNA_pol_B_palm_palm"/>
</dbReference>